<dbReference type="GeneID" id="18813069"/>
<dbReference type="EMBL" id="GL945428">
    <property type="protein sequence ID" value="EGO31159.1"/>
    <property type="molecule type" value="Genomic_DNA"/>
</dbReference>
<sequence>MTDIDSIKHPPVCPGSPSSGTTVRRMDASGLSRVSRDDLFLQVKRSSRTLRRRSSHLSRWLQEQQSHVSPKSSQADLDFDISDDVQGVGTECNPYLAYPHLSGAALRNSFDDAGSMHSYVILDESHDYPPVESGESQ</sequence>
<proteinExistence type="predicted"/>
<feature type="non-terminal residue" evidence="2">
    <location>
        <position position="137"/>
    </location>
</feature>
<evidence type="ECO:0000313" key="2">
    <source>
        <dbReference type="EMBL" id="EGO31159.1"/>
    </source>
</evidence>
<name>F8NF39_SERL9</name>
<organism>
    <name type="scientific">Serpula lacrymans var. lacrymans (strain S7.9)</name>
    <name type="common">Dry rot fungus</name>
    <dbReference type="NCBI Taxonomy" id="578457"/>
    <lineage>
        <taxon>Eukaryota</taxon>
        <taxon>Fungi</taxon>
        <taxon>Dikarya</taxon>
        <taxon>Basidiomycota</taxon>
        <taxon>Agaricomycotina</taxon>
        <taxon>Agaricomycetes</taxon>
        <taxon>Agaricomycetidae</taxon>
        <taxon>Boletales</taxon>
        <taxon>Coniophorineae</taxon>
        <taxon>Serpulaceae</taxon>
        <taxon>Serpula</taxon>
    </lineage>
</organism>
<feature type="region of interest" description="Disordered" evidence="1">
    <location>
        <begin position="1"/>
        <end position="29"/>
    </location>
</feature>
<dbReference type="HOGENOM" id="CLU_1870129_0_0_1"/>
<protein>
    <submittedName>
        <fullName evidence="2">Uncharacterized protein</fullName>
    </submittedName>
</protein>
<dbReference type="Proteomes" id="UP000008064">
    <property type="component" value="Unassembled WGS sequence"/>
</dbReference>
<dbReference type="AlphaFoldDB" id="F8NF39"/>
<dbReference type="RefSeq" id="XP_007313043.1">
    <property type="nucleotide sequence ID" value="XM_007312981.1"/>
</dbReference>
<reference evidence="2" key="1">
    <citation type="submission" date="2011-04" db="EMBL/GenBank/DDBJ databases">
        <title>Evolution of plant cell wall degrading machinery underlies the functional diversity of forest fungi.</title>
        <authorList>
            <consortium name="US DOE Joint Genome Institute (JGI-PGF)"/>
            <person name="Eastwood D.C."/>
            <person name="Floudas D."/>
            <person name="Binder M."/>
            <person name="Majcherczyk A."/>
            <person name="Schneider P."/>
            <person name="Aerts A."/>
            <person name="Asiegbu F.O."/>
            <person name="Baker S.E."/>
            <person name="Barry K."/>
            <person name="Bendiksby M."/>
            <person name="Blumentritt M."/>
            <person name="Coutinho P.M."/>
            <person name="Cullen D."/>
            <person name="Cullen D."/>
            <person name="Gathman A."/>
            <person name="Goodell B."/>
            <person name="Henrissat B."/>
            <person name="Ihrmark K."/>
            <person name="Kauserud H."/>
            <person name="Kohler A."/>
            <person name="LaButti K."/>
            <person name="Lapidus A."/>
            <person name="Lavin J.L."/>
            <person name="Lee Y.-H."/>
            <person name="Lindquist E."/>
            <person name="Lilly W."/>
            <person name="Lucas S."/>
            <person name="Morin E."/>
            <person name="Murat C."/>
            <person name="Oguiza J.A."/>
            <person name="Park J."/>
            <person name="Pisabarro A.G."/>
            <person name="Riley R."/>
            <person name="Rosling A."/>
            <person name="Salamov A."/>
            <person name="Schmidt O."/>
            <person name="Schmutz J."/>
            <person name="Skrede I."/>
            <person name="Stenlid J."/>
            <person name="Wiebenga A."/>
            <person name="Xie X."/>
            <person name="Kues U."/>
            <person name="Hibbett D.S."/>
            <person name="Hoffmeister D."/>
            <person name="Hogberg N."/>
            <person name="Martin F."/>
            <person name="Grigoriev I.V."/>
            <person name="Watkinson S.C."/>
        </authorList>
    </citation>
    <scope>NUCLEOTIDE SEQUENCE</scope>
    <source>
        <strain evidence="2">S7.9</strain>
    </source>
</reference>
<gene>
    <name evidence="2" type="ORF">SERLADRAFT_412592</name>
</gene>
<dbReference type="OrthoDB" id="2633626at2759"/>
<accession>F8NF39</accession>
<evidence type="ECO:0000256" key="1">
    <source>
        <dbReference type="SAM" id="MobiDB-lite"/>
    </source>
</evidence>
<dbReference type="KEGG" id="sla:SERLADRAFT_412592"/>